<accession>A0AAN6XUH8</accession>
<evidence type="ECO:0000313" key="4">
    <source>
        <dbReference type="EMBL" id="KAK4206861.1"/>
    </source>
</evidence>
<dbReference type="InterPro" id="IPR036291">
    <property type="entry name" value="NAD(P)-bd_dom_sf"/>
</dbReference>
<dbReference type="GO" id="GO:0019433">
    <property type="term" value="P:triglyceride catabolic process"/>
    <property type="evidence" value="ECO:0007669"/>
    <property type="project" value="TreeGrafter"/>
</dbReference>
<reference evidence="4" key="1">
    <citation type="journal article" date="2023" name="Mol. Phylogenet. Evol.">
        <title>Genome-scale phylogeny and comparative genomics of the fungal order Sordariales.</title>
        <authorList>
            <person name="Hensen N."/>
            <person name="Bonometti L."/>
            <person name="Westerberg I."/>
            <person name="Brannstrom I.O."/>
            <person name="Guillou S."/>
            <person name="Cros-Aarteil S."/>
            <person name="Calhoun S."/>
            <person name="Haridas S."/>
            <person name="Kuo A."/>
            <person name="Mondo S."/>
            <person name="Pangilinan J."/>
            <person name="Riley R."/>
            <person name="LaButti K."/>
            <person name="Andreopoulos B."/>
            <person name="Lipzen A."/>
            <person name="Chen C."/>
            <person name="Yan M."/>
            <person name="Daum C."/>
            <person name="Ng V."/>
            <person name="Clum A."/>
            <person name="Steindorff A."/>
            <person name="Ohm R.A."/>
            <person name="Martin F."/>
            <person name="Silar P."/>
            <person name="Natvig D.O."/>
            <person name="Lalanne C."/>
            <person name="Gautier V."/>
            <person name="Ament-Velasquez S.L."/>
            <person name="Kruys A."/>
            <person name="Hutchinson M.I."/>
            <person name="Powell A.J."/>
            <person name="Barry K."/>
            <person name="Miller A.N."/>
            <person name="Grigoriev I.V."/>
            <person name="Debuchy R."/>
            <person name="Gladieux P."/>
            <person name="Hiltunen Thoren M."/>
            <person name="Johannesson H."/>
        </authorList>
    </citation>
    <scope>NUCLEOTIDE SEQUENCE</scope>
    <source>
        <strain evidence="4">PSN293</strain>
    </source>
</reference>
<keyword evidence="2" id="KW-0521">NADP</keyword>
<organism evidence="4 5">
    <name type="scientific">Rhypophila decipiens</name>
    <dbReference type="NCBI Taxonomy" id="261697"/>
    <lineage>
        <taxon>Eukaryota</taxon>
        <taxon>Fungi</taxon>
        <taxon>Dikarya</taxon>
        <taxon>Ascomycota</taxon>
        <taxon>Pezizomycotina</taxon>
        <taxon>Sordariomycetes</taxon>
        <taxon>Sordariomycetidae</taxon>
        <taxon>Sordariales</taxon>
        <taxon>Naviculisporaceae</taxon>
        <taxon>Rhypophila</taxon>
    </lineage>
</organism>
<evidence type="ECO:0000313" key="5">
    <source>
        <dbReference type="Proteomes" id="UP001301769"/>
    </source>
</evidence>
<dbReference type="AlphaFoldDB" id="A0AAN6XUH8"/>
<dbReference type="GO" id="GO:0000140">
    <property type="term" value="F:acylglycerone-phosphate reductase (NADP+) activity"/>
    <property type="evidence" value="ECO:0007669"/>
    <property type="project" value="TreeGrafter"/>
</dbReference>
<dbReference type="Gene3D" id="3.40.50.720">
    <property type="entry name" value="NAD(P)-binding Rossmann-like Domain"/>
    <property type="match status" value="2"/>
</dbReference>
<keyword evidence="5" id="KW-1185">Reference proteome</keyword>
<dbReference type="PROSITE" id="PS00061">
    <property type="entry name" value="ADH_SHORT"/>
    <property type="match status" value="1"/>
</dbReference>
<dbReference type="InterPro" id="IPR020904">
    <property type="entry name" value="Sc_DH/Rdtase_CS"/>
</dbReference>
<dbReference type="GO" id="GO:0004806">
    <property type="term" value="F:triacylglycerol lipase activity"/>
    <property type="evidence" value="ECO:0007669"/>
    <property type="project" value="TreeGrafter"/>
</dbReference>
<evidence type="ECO:0000256" key="1">
    <source>
        <dbReference type="ARBA" id="ARBA00006484"/>
    </source>
</evidence>
<evidence type="ECO:0000256" key="3">
    <source>
        <dbReference type="ARBA" id="ARBA00023002"/>
    </source>
</evidence>
<sequence>MGAALAIAFHCLGHHVFATARNPSKLAPLAEQGIETVQLDITSSSSITAAVGSNLLETNLWGHLAVTQPFLPLLLRSTATSPSPAYQGPRAMIVNHTSVGSLAALPFQGIYNASKAALAMLSETMRLELEGCFAGLRVIDLKTVGVKTNIIENNNINSASSPGGEHTDDVLPAETIYAPAREIVTRAMSQVDLKEGMKVTAEEWAAEVVPLLLGKNPPGAIWKGESASMARLAVSLPRWGNHGGGLFEGFLKKMTGLSEVESVMKESRGA</sequence>
<reference evidence="4" key="2">
    <citation type="submission" date="2023-05" db="EMBL/GenBank/DDBJ databases">
        <authorList>
            <consortium name="Lawrence Berkeley National Laboratory"/>
            <person name="Steindorff A."/>
            <person name="Hensen N."/>
            <person name="Bonometti L."/>
            <person name="Westerberg I."/>
            <person name="Brannstrom I.O."/>
            <person name="Guillou S."/>
            <person name="Cros-Aarteil S."/>
            <person name="Calhoun S."/>
            <person name="Haridas S."/>
            <person name="Kuo A."/>
            <person name="Mondo S."/>
            <person name="Pangilinan J."/>
            <person name="Riley R."/>
            <person name="Labutti K."/>
            <person name="Andreopoulos B."/>
            <person name="Lipzen A."/>
            <person name="Chen C."/>
            <person name="Yanf M."/>
            <person name="Daum C."/>
            <person name="Ng V."/>
            <person name="Clum A."/>
            <person name="Ohm R."/>
            <person name="Martin F."/>
            <person name="Silar P."/>
            <person name="Natvig D."/>
            <person name="Lalanne C."/>
            <person name="Gautier V."/>
            <person name="Ament-Velasquez S.L."/>
            <person name="Kruys A."/>
            <person name="Hutchinson M.I."/>
            <person name="Powell A.J."/>
            <person name="Barry K."/>
            <person name="Miller A.N."/>
            <person name="Grigoriev I.V."/>
            <person name="Debuchy R."/>
            <person name="Gladieux P."/>
            <person name="Thoren M.H."/>
            <person name="Johannesson H."/>
        </authorList>
    </citation>
    <scope>NUCLEOTIDE SEQUENCE</scope>
    <source>
        <strain evidence="4">PSN293</strain>
    </source>
</reference>
<evidence type="ECO:0000256" key="2">
    <source>
        <dbReference type="ARBA" id="ARBA00022857"/>
    </source>
</evidence>
<dbReference type="GO" id="GO:0005811">
    <property type="term" value="C:lipid droplet"/>
    <property type="evidence" value="ECO:0007669"/>
    <property type="project" value="TreeGrafter"/>
</dbReference>
<keyword evidence="3" id="KW-0560">Oxidoreductase</keyword>
<dbReference type="InterPro" id="IPR002347">
    <property type="entry name" value="SDR_fam"/>
</dbReference>
<protein>
    <submittedName>
        <fullName evidence="4">Short-chain dehydrogenase</fullName>
    </submittedName>
</protein>
<proteinExistence type="inferred from homology"/>
<gene>
    <name evidence="4" type="ORF">QBC37DRAFT_476773</name>
</gene>
<dbReference type="PANTHER" id="PTHR44169">
    <property type="entry name" value="NADPH-DEPENDENT 1-ACYLDIHYDROXYACETONE PHOSPHATE REDUCTASE"/>
    <property type="match status" value="1"/>
</dbReference>
<dbReference type="Pfam" id="PF00106">
    <property type="entry name" value="adh_short"/>
    <property type="match status" value="1"/>
</dbReference>
<dbReference type="EMBL" id="MU858343">
    <property type="protein sequence ID" value="KAK4206861.1"/>
    <property type="molecule type" value="Genomic_DNA"/>
</dbReference>
<dbReference type="PANTHER" id="PTHR44169:SF6">
    <property type="entry name" value="NADPH-DEPENDENT 1-ACYLDIHYDROXYACETONE PHOSPHATE REDUCTASE"/>
    <property type="match status" value="1"/>
</dbReference>
<dbReference type="SUPFAM" id="SSF51735">
    <property type="entry name" value="NAD(P)-binding Rossmann-fold domains"/>
    <property type="match status" value="1"/>
</dbReference>
<comment type="similarity">
    <text evidence="1">Belongs to the short-chain dehydrogenases/reductases (SDR) family.</text>
</comment>
<comment type="caution">
    <text evidence="4">The sequence shown here is derived from an EMBL/GenBank/DDBJ whole genome shotgun (WGS) entry which is preliminary data.</text>
</comment>
<dbReference type="Proteomes" id="UP001301769">
    <property type="component" value="Unassembled WGS sequence"/>
</dbReference>
<dbReference type="GO" id="GO:0005783">
    <property type="term" value="C:endoplasmic reticulum"/>
    <property type="evidence" value="ECO:0007669"/>
    <property type="project" value="TreeGrafter"/>
</dbReference>
<dbReference type="GO" id="GO:0006654">
    <property type="term" value="P:phosphatidic acid biosynthetic process"/>
    <property type="evidence" value="ECO:0007669"/>
    <property type="project" value="TreeGrafter"/>
</dbReference>
<name>A0AAN6XUH8_9PEZI</name>